<dbReference type="EMBL" id="CP042469">
    <property type="protein sequence ID" value="QOX62233.1"/>
    <property type="molecule type" value="Genomic_DNA"/>
</dbReference>
<reference evidence="1" key="1">
    <citation type="submission" date="2019-08" db="EMBL/GenBank/DDBJ databases">
        <title>Genome sequence of Clostridiales bacterium MT110.</title>
        <authorList>
            <person name="Cao J."/>
        </authorList>
    </citation>
    <scope>NUCLEOTIDE SEQUENCE</scope>
    <source>
        <strain evidence="1">MT110</strain>
    </source>
</reference>
<gene>
    <name evidence="1" type="ORF">FRZ06_02115</name>
</gene>
<evidence type="ECO:0000313" key="1">
    <source>
        <dbReference type="EMBL" id="QOX62233.1"/>
    </source>
</evidence>
<proteinExistence type="predicted"/>
<sequence length="1464" mass="170467">MWIEVDEVRIYQIADLHIGVDCDIPRGQEKIEKLCEFIRTTQPIDELFAIVVLGDIIDCGEPTAFKNAEKIFDYMQNRLDSYHYSFEFLPGNHDICNESLNDFDEFILKYQKNNWHYSKSNSFSNIHNGVNFIYTNSLSHLIFDQQGRIDWNSVINCIRSELQNVLLLHHSFIVEDESNHSDLEHSSTGEQKLIEAGIRFVFHSHTHAGRRYLMSGEIPLIGCGSLMKNIKDMENTNNQFNVIQIHNGEITHIEQMIYIGDRERYVPTPFYPEKSETYADPFSVEKLQYPAVDAYIRRLVLPHSVAVGDQWEQYFAKDSFCTLLDACSRRKRVLLLSDAGMGKSLELQQLALELSLRSSMYYPVLILLEDYDGEDIVGLLPHSHKNLYSGNLLIIFDGYDELNKQLRLKFERKLKAYMTENQSVHILISARSNFCKIELDDKSRTLSDFDIFDLCKLTRDDIKNFISSMSVEPETFMKDAVGNSLIDLAEIPFYLTHMIRIYKTDGLLPRRSELMNRLLDLQLERDDSKFKDIGDSSIEERKHEIKQVLQEIAFAMQLMQKVLLNDENDYQAIFSYEKQKLAKYCGILTKVKDGWKFIHNNFREYLSAQLLNTMKLEDIVGYIAYKDNVIKENWVNTLSYLASTRQTNDILNWLAEYNPNALVKFEKDRIDEDTRYRIFINIFNNYETKNIWFHDPLCNEEELARFAASKESLSFLLEKILHPVHFRSQYTALMLLQEFKDLFGMETQVRDLLLKSCKNQSIRGHECRMVIVSLAVLHLDNDEVTDELIQLFSNTQDDYIRLGMYEYLISINGVDKHVDFLLSGIEYICHDRSGERIGNESYELTEGLKRLSQVESVEKALAWFQTKKEEDPFFELEKVFETLCETAANLYKQGIIELFSFMVKCFQDAAQHFKWNQCKSVIHFFENTNMKIELINYIFSEGENSEITWRCIDELFDNDIDSIDYLANQYKDGKLVDDKQFIKVIQCVAMSKEKFAEYAELVYNKCGFSIPEKKTINYEAIRRSSVQEFFETLFDQGQSELLLNELLTSCGGENLTINQLRKGEYPYNDERPTGAPRYLWSAILHYGESDELASSFFDLISWQDYSALNIMDCLKKHDWLNPNQEQLKHIENRCLDLIQEIDFNTAVTYRGNGYIVSLKARFVSFAFSKYHFEIPNETKLDMLALPSSVFNDKGNNIQKYELLCNGISRHLVSKRVEANVISKLARGDVLADHLEYCKDNRIYSVADIAKEVCFDNNVWLKRFALDYLLTVHGEAYICQNMLSDLEDDLLYDFSEKVWKNRDMTHTTELEKRYRKQPNNRCLRYLIMLNSEFGLCQYIAIADKTNATPSDDSIVEDCTDAIGLISDPALLKQLNILVKIFFRPGFKDKDFGSLYGSLTKAYTLCSMIDFDTVVAELNSICVEMKSNLECVGFCNRILSDIWFRKHNENDGALTIQEVKLILANF</sequence>
<organism evidence="1 2">
    <name type="scientific">Anoxybacterium hadale</name>
    <dbReference type="NCBI Taxonomy" id="3408580"/>
    <lineage>
        <taxon>Bacteria</taxon>
        <taxon>Bacillati</taxon>
        <taxon>Bacillota</taxon>
        <taxon>Clostridia</taxon>
        <taxon>Peptostreptococcales</taxon>
        <taxon>Anaerovoracaceae</taxon>
        <taxon>Anoxybacterium</taxon>
    </lineage>
</organism>
<dbReference type="Proteomes" id="UP000594014">
    <property type="component" value="Chromosome"/>
</dbReference>
<evidence type="ECO:0000313" key="2">
    <source>
        <dbReference type="Proteomes" id="UP000594014"/>
    </source>
</evidence>
<keyword evidence="2" id="KW-1185">Reference proteome</keyword>
<accession>A0ACD1A765</accession>
<protein>
    <submittedName>
        <fullName evidence="1">Uncharacterized protein</fullName>
    </submittedName>
</protein>
<name>A0ACD1A765_9FIRM</name>